<evidence type="ECO:0000256" key="5">
    <source>
        <dbReference type="ARBA" id="ARBA00023136"/>
    </source>
</evidence>
<evidence type="ECO:0000256" key="6">
    <source>
        <dbReference type="SAM" id="Phobius"/>
    </source>
</evidence>
<evidence type="ECO:0000313" key="7">
    <source>
        <dbReference type="EMBL" id="CAG5107499.1"/>
    </source>
</evidence>
<keyword evidence="3 6" id="KW-1133">Transmembrane helix</keyword>
<keyword evidence="8" id="KW-1185">Reference proteome</keyword>
<feature type="transmembrane region" description="Helical" evidence="6">
    <location>
        <begin position="129"/>
        <end position="150"/>
    </location>
</feature>
<accession>A0A8J2HR13</accession>
<keyword evidence="5 6" id="KW-0472">Membrane</keyword>
<evidence type="ECO:0000256" key="1">
    <source>
        <dbReference type="ARBA" id="ARBA00004225"/>
    </source>
</evidence>
<name>A0A8J2HR13_COTCN</name>
<keyword evidence="4" id="KW-0496">Mitochondrion</keyword>
<dbReference type="GO" id="GO:0032981">
    <property type="term" value="P:mitochondrial respiratory chain complex I assembly"/>
    <property type="evidence" value="ECO:0007669"/>
    <property type="project" value="TreeGrafter"/>
</dbReference>
<sequence length="232" mass="25983">MALQPSIGSVPPGAIQVDRTEAAAYQYRQIKEWPHFRDVWPFKVGVPLLAGLAACSALVINRHFRLKVKLRNQGVIATQITSATGATIFATAPHIGVIFYLFMIVKFVMQDLFLNTTPCPLCVETRATFIQTGAAIIYPSIAAPLANFFLAARIGTYRLPYFADGKEIFKLWIKFLKPLRVKLVILTAVNILAAGFITYKEAMSIQTVRMKLLKFAEQLHKEESVKLKKLKQ</sequence>
<feature type="transmembrane region" description="Helical" evidence="6">
    <location>
        <begin position="85"/>
        <end position="109"/>
    </location>
</feature>
<dbReference type="InterPro" id="IPR009801">
    <property type="entry name" value="TMEM126"/>
</dbReference>
<evidence type="ECO:0000256" key="4">
    <source>
        <dbReference type="ARBA" id="ARBA00023128"/>
    </source>
</evidence>
<feature type="transmembrane region" description="Helical" evidence="6">
    <location>
        <begin position="44"/>
        <end position="64"/>
    </location>
</feature>
<reference evidence="7" key="1">
    <citation type="submission" date="2021-04" db="EMBL/GenBank/DDBJ databases">
        <authorList>
            <person name="Chebbi M.A.C M."/>
        </authorList>
    </citation>
    <scope>NUCLEOTIDE SEQUENCE</scope>
</reference>
<dbReference type="OrthoDB" id="6234762at2759"/>
<gene>
    <name evidence="7" type="ORF">HICCMSTLAB_LOCUS12774</name>
</gene>
<dbReference type="Pfam" id="PF07114">
    <property type="entry name" value="TMEM126"/>
    <property type="match status" value="1"/>
</dbReference>
<dbReference type="PANTHER" id="PTHR16296:SF2">
    <property type="entry name" value="TRANSMEMBRANE PROTEIN 126A"/>
    <property type="match status" value="1"/>
</dbReference>
<evidence type="ECO:0000256" key="3">
    <source>
        <dbReference type="ARBA" id="ARBA00022989"/>
    </source>
</evidence>
<comment type="subcellular location">
    <subcellularLocation>
        <location evidence="1">Mitochondrion membrane</location>
        <topology evidence="1">Multi-pass membrane protein</topology>
    </subcellularLocation>
</comment>
<evidence type="ECO:0000256" key="2">
    <source>
        <dbReference type="ARBA" id="ARBA00022692"/>
    </source>
</evidence>
<comment type="caution">
    <text evidence="7">The sequence shown here is derived from an EMBL/GenBank/DDBJ whole genome shotgun (WGS) entry which is preliminary data.</text>
</comment>
<organism evidence="7 8">
    <name type="scientific">Cotesia congregata</name>
    <name type="common">Parasitoid wasp</name>
    <name type="synonym">Apanteles congregatus</name>
    <dbReference type="NCBI Taxonomy" id="51543"/>
    <lineage>
        <taxon>Eukaryota</taxon>
        <taxon>Metazoa</taxon>
        <taxon>Ecdysozoa</taxon>
        <taxon>Arthropoda</taxon>
        <taxon>Hexapoda</taxon>
        <taxon>Insecta</taxon>
        <taxon>Pterygota</taxon>
        <taxon>Neoptera</taxon>
        <taxon>Endopterygota</taxon>
        <taxon>Hymenoptera</taxon>
        <taxon>Apocrita</taxon>
        <taxon>Ichneumonoidea</taxon>
        <taxon>Braconidae</taxon>
        <taxon>Microgastrinae</taxon>
        <taxon>Cotesia</taxon>
    </lineage>
</organism>
<feature type="transmembrane region" description="Helical" evidence="6">
    <location>
        <begin position="179"/>
        <end position="199"/>
    </location>
</feature>
<dbReference type="PANTHER" id="PTHR16296">
    <property type="entry name" value="UNCHARACTERIZED HYPOTHALAMUS PROTEIN HT007"/>
    <property type="match status" value="1"/>
</dbReference>
<proteinExistence type="predicted"/>
<dbReference type="Proteomes" id="UP000786811">
    <property type="component" value="Unassembled WGS sequence"/>
</dbReference>
<keyword evidence="2 6" id="KW-0812">Transmembrane</keyword>
<dbReference type="AlphaFoldDB" id="A0A8J2HR13"/>
<dbReference type="EMBL" id="CAJNRD030001124">
    <property type="protein sequence ID" value="CAG5107499.1"/>
    <property type="molecule type" value="Genomic_DNA"/>
</dbReference>
<protein>
    <submittedName>
        <fullName evidence="7">Uncharacterized protein</fullName>
    </submittedName>
</protein>
<dbReference type="GO" id="GO:0031966">
    <property type="term" value="C:mitochondrial membrane"/>
    <property type="evidence" value="ECO:0007669"/>
    <property type="project" value="UniProtKB-SubCell"/>
</dbReference>
<evidence type="ECO:0000313" key="8">
    <source>
        <dbReference type="Proteomes" id="UP000786811"/>
    </source>
</evidence>